<protein>
    <submittedName>
        <fullName evidence="2">VCBS repeat-containing protein</fullName>
    </submittedName>
</protein>
<dbReference type="RefSeq" id="WP_194020666.1">
    <property type="nucleotide sequence ID" value="NZ_JADEVV010000055.1"/>
</dbReference>
<dbReference type="SUPFAM" id="SSF69304">
    <property type="entry name" value="Tricorn protease N-terminal domain"/>
    <property type="match status" value="1"/>
</dbReference>
<keyword evidence="3" id="KW-1185">Reference proteome</keyword>
<comment type="caution">
    <text evidence="2">The sequence shown here is derived from an EMBL/GenBank/DDBJ whole genome shotgun (WGS) entry which is preliminary data.</text>
</comment>
<dbReference type="Proteomes" id="UP000658720">
    <property type="component" value="Unassembled WGS sequence"/>
</dbReference>
<gene>
    <name evidence="2" type="ORF">IQ217_15685</name>
</gene>
<dbReference type="InterPro" id="IPR013517">
    <property type="entry name" value="FG-GAP"/>
</dbReference>
<dbReference type="EMBL" id="JADEVV010000055">
    <property type="protein sequence ID" value="MBE9255249.1"/>
    <property type="molecule type" value="Genomic_DNA"/>
</dbReference>
<proteinExistence type="predicted"/>
<reference evidence="2 3" key="1">
    <citation type="submission" date="2020-10" db="EMBL/GenBank/DDBJ databases">
        <authorList>
            <person name="Castelo-Branco R."/>
            <person name="Eusebio N."/>
            <person name="Adriana R."/>
            <person name="Vieira A."/>
            <person name="Brugerolle De Fraissinette N."/>
            <person name="Rezende De Castro R."/>
            <person name="Schneider M.P."/>
            <person name="Vasconcelos V."/>
            <person name="Leao P.N."/>
        </authorList>
    </citation>
    <scope>NUCLEOTIDE SEQUENCE [LARGE SCALE GENOMIC DNA]</scope>
    <source>
        <strain evidence="2 3">LEGE 00031</strain>
    </source>
</reference>
<organism evidence="2 3">
    <name type="scientific">Synechocystis salina LEGE 00031</name>
    <dbReference type="NCBI Taxonomy" id="1828736"/>
    <lineage>
        <taxon>Bacteria</taxon>
        <taxon>Bacillati</taxon>
        <taxon>Cyanobacteriota</taxon>
        <taxon>Cyanophyceae</taxon>
        <taxon>Synechococcales</taxon>
        <taxon>Merismopediaceae</taxon>
        <taxon>Synechocystis</taxon>
    </lineage>
</organism>
<evidence type="ECO:0000313" key="3">
    <source>
        <dbReference type="Proteomes" id="UP000658720"/>
    </source>
</evidence>
<dbReference type="PANTHER" id="PTHR46580:SF2">
    <property type="entry name" value="MAM DOMAIN-CONTAINING PROTEIN"/>
    <property type="match status" value="1"/>
</dbReference>
<sequence length="717" mass="78568">MTVINPLLADVFGLSLARLQAFAQLNNSEMLLQQVFGEGVDTTLLLDAWRNETFSSLPAIELVDSAQINGALGAFARTNRTIYLSHELLQLANTSLLLAVFLEEYGHYLDSLLNAVDTPGDEGEHFAAVVLGQELSSDDLARIRAEDDKAVVIINGEIQEIEQYSFSISQITRNDTNDFDVRISGNNIAWDGAGGVYLYNGSTTRLLSSIGRDPEVSGNNVVWQENDSLLLFNGFRTVRVPDSNNSNNHNISGSNVTWRQGTSSNRRIFFYDGFITRDITPDNTSFNGGNGSNGLPNISGNNVVWTAQPSGTSNDEVYRYNGISTQRITNNRVSEFSPAVSGNNIVWREGSSLIFYNGSSTTTIATGVSSLNYLQIDGNNAVWQEGSNGSNGTSVYLYNGSTITRLTGHSRIDQIPNLSGGQVVWQSWDGNDYEIMYYDGSRSFQITNNNVNDIEPVISGSNIAWRGWDGADYEIFQAKLPPTLFGIAHQGWRNSNEGWLVKGGVLDGTFTLPSWQGWKPITTGDFNRDGQLDIVVTQPSTGYNALWVMNQGQVSWVAGLPSWGTDWVIQDTGDFNGNGNTDILVSNPSNGWNAIWDMYGITYGGYTSASFWPRWEAMAAGDMNGDGNVDVLVRNIDFGWNAVHLMGGNGQLLSTEILPSWGPDWRITGTADVNGDGKTDILATYPSQNWNVAWIMNGTQYVFHQNMPSAAGTELVI</sequence>
<dbReference type="InterPro" id="IPR028994">
    <property type="entry name" value="Integrin_alpha_N"/>
</dbReference>
<dbReference type="Pfam" id="PF13517">
    <property type="entry name" value="FG-GAP_3"/>
    <property type="match status" value="2"/>
</dbReference>
<dbReference type="Gene3D" id="2.130.10.130">
    <property type="entry name" value="Integrin alpha, N-terminal"/>
    <property type="match status" value="2"/>
</dbReference>
<evidence type="ECO:0000256" key="1">
    <source>
        <dbReference type="ARBA" id="ARBA00022729"/>
    </source>
</evidence>
<keyword evidence="1" id="KW-0732">Signal</keyword>
<dbReference type="PANTHER" id="PTHR46580">
    <property type="entry name" value="SENSOR KINASE-RELATED"/>
    <property type="match status" value="1"/>
</dbReference>
<accession>A0ABR9VV72</accession>
<dbReference type="SUPFAM" id="SSF69318">
    <property type="entry name" value="Integrin alpha N-terminal domain"/>
    <property type="match status" value="1"/>
</dbReference>
<evidence type="ECO:0000313" key="2">
    <source>
        <dbReference type="EMBL" id="MBE9255249.1"/>
    </source>
</evidence>
<name>A0ABR9VV72_9SYNC</name>